<reference evidence="5 6" key="2">
    <citation type="submission" date="2018-06" db="EMBL/GenBank/DDBJ databases">
        <title>Sequencing of bacterial isolates from soil warming experiment in Harvard Forest, Massachusetts, USA.</title>
        <authorList>
            <person name="Deangelis K.PhD."/>
        </authorList>
    </citation>
    <scope>NUCLEOTIDE SEQUENCE [LARGE SCALE GENOMIC DNA]</scope>
    <source>
        <strain evidence="5 6">GAS496</strain>
    </source>
</reference>
<gene>
    <name evidence="5" type="ORF">C8E89_13536</name>
</gene>
<dbReference type="GO" id="GO:0003700">
    <property type="term" value="F:DNA-binding transcription factor activity"/>
    <property type="evidence" value="ECO:0007669"/>
    <property type="project" value="InterPro"/>
</dbReference>
<dbReference type="InterPro" id="IPR018060">
    <property type="entry name" value="HTH_AraC"/>
</dbReference>
<dbReference type="AlphaFoldDB" id="A0A318H7F0"/>
<keyword evidence="6" id="KW-1185">Reference proteome</keyword>
<evidence type="ECO:0000256" key="1">
    <source>
        <dbReference type="ARBA" id="ARBA00023015"/>
    </source>
</evidence>
<comment type="caution">
    <text evidence="5">The sequence shown here is derived from an EMBL/GenBank/DDBJ whole genome shotgun (WGS) entry which is preliminary data.</text>
</comment>
<keyword evidence="2" id="KW-0238">DNA-binding</keyword>
<organism evidence="5 6">
    <name type="scientific">Mycolicibacterium moriokaense</name>
    <dbReference type="NCBI Taxonomy" id="39691"/>
    <lineage>
        <taxon>Bacteria</taxon>
        <taxon>Bacillati</taxon>
        <taxon>Actinomycetota</taxon>
        <taxon>Actinomycetes</taxon>
        <taxon>Mycobacteriales</taxon>
        <taxon>Mycobacteriaceae</taxon>
        <taxon>Mycolicibacterium</taxon>
    </lineage>
</organism>
<keyword evidence="3" id="KW-0804">Transcription</keyword>
<evidence type="ECO:0000259" key="4">
    <source>
        <dbReference type="PROSITE" id="PS01124"/>
    </source>
</evidence>
<dbReference type="Pfam" id="PF12833">
    <property type="entry name" value="HTH_18"/>
    <property type="match status" value="1"/>
</dbReference>
<dbReference type="InterPro" id="IPR009057">
    <property type="entry name" value="Homeodomain-like_sf"/>
</dbReference>
<evidence type="ECO:0000256" key="2">
    <source>
        <dbReference type="ARBA" id="ARBA00023125"/>
    </source>
</evidence>
<proteinExistence type="predicted"/>
<evidence type="ECO:0000313" key="5">
    <source>
        <dbReference type="EMBL" id="PXX00333.1"/>
    </source>
</evidence>
<dbReference type="Proteomes" id="UP000247781">
    <property type="component" value="Unassembled WGS sequence"/>
</dbReference>
<protein>
    <submittedName>
        <fullName evidence="5">AraC-like protein</fullName>
    </submittedName>
</protein>
<evidence type="ECO:0000256" key="3">
    <source>
        <dbReference type="ARBA" id="ARBA00023163"/>
    </source>
</evidence>
<dbReference type="PROSITE" id="PS01124">
    <property type="entry name" value="HTH_ARAC_FAMILY_2"/>
    <property type="match status" value="1"/>
</dbReference>
<evidence type="ECO:0000313" key="6">
    <source>
        <dbReference type="Proteomes" id="UP000247781"/>
    </source>
</evidence>
<dbReference type="SMART" id="SM00342">
    <property type="entry name" value="HTH_ARAC"/>
    <property type="match status" value="1"/>
</dbReference>
<name>A0A318H7F0_9MYCO</name>
<dbReference type="InterPro" id="IPR050204">
    <property type="entry name" value="AraC_XylS_family_regulators"/>
</dbReference>
<dbReference type="EMBL" id="QJJU01000035">
    <property type="protein sequence ID" value="PXX00333.1"/>
    <property type="molecule type" value="Genomic_DNA"/>
</dbReference>
<keyword evidence="1" id="KW-0805">Transcription regulation</keyword>
<dbReference type="SUPFAM" id="SSF46689">
    <property type="entry name" value="Homeodomain-like"/>
    <property type="match status" value="2"/>
</dbReference>
<accession>A0A318H7F0</accession>
<dbReference type="GO" id="GO:0043565">
    <property type="term" value="F:sequence-specific DNA binding"/>
    <property type="evidence" value="ECO:0007669"/>
    <property type="project" value="InterPro"/>
</dbReference>
<dbReference type="PANTHER" id="PTHR46796">
    <property type="entry name" value="HTH-TYPE TRANSCRIPTIONAL ACTIVATOR RHAS-RELATED"/>
    <property type="match status" value="1"/>
</dbReference>
<sequence>MLQRSAPERERPPLMSCGRFSTSDPEIAVLEVTKLLAPHHLVIDDVARFHVLARRAELRGASLDYMSYRSSMTIHRPPQRGYVAVIVPVAGTVAVHFNGTGPQQVPNGSLAVLPTDCPVELQYRDDACLLIVSAETDALSAGLRRIAPQVDAEGLRFDGVVADENGPAHAFYGLSAFVAGVVDRYEAPSGIPRNVVDALKDQIISTFLLALSHSRSEMMLRAGSPVASRVVRQALEIIAADENAEHSVSDIAAKLGVSMRSLELGFRKELDRTPQQYLQAFRLQRAHDQLCVARPGDGTTVTEVAIRCGFNHIGRFAKLYKQVYGLPPSVKLRG</sequence>
<dbReference type="Pfam" id="PF14525">
    <property type="entry name" value="AraC_binding_2"/>
    <property type="match status" value="1"/>
</dbReference>
<reference evidence="6" key="1">
    <citation type="submission" date="2018-05" db="EMBL/GenBank/DDBJ databases">
        <authorList>
            <person name="Deangelis K."/>
            <person name="Huntemann M."/>
            <person name="Clum A."/>
            <person name="Pillay M."/>
            <person name="Palaniappan K."/>
            <person name="Varghese N."/>
            <person name="Mikhailova N."/>
            <person name="Stamatis D."/>
            <person name="Reddy T."/>
            <person name="Daum C."/>
            <person name="Shapiro N."/>
            <person name="Ivanova N."/>
            <person name="Kyrpides N."/>
            <person name="Woyke T."/>
        </authorList>
    </citation>
    <scope>NUCLEOTIDE SEQUENCE [LARGE SCALE GENOMIC DNA]</scope>
    <source>
        <strain evidence="6">GAS496</strain>
    </source>
</reference>
<dbReference type="InterPro" id="IPR035418">
    <property type="entry name" value="AraC-bd_2"/>
</dbReference>
<dbReference type="Gene3D" id="1.10.10.60">
    <property type="entry name" value="Homeodomain-like"/>
    <property type="match status" value="1"/>
</dbReference>
<feature type="domain" description="HTH araC/xylS-type" evidence="4">
    <location>
        <begin position="232"/>
        <end position="334"/>
    </location>
</feature>